<evidence type="ECO:0000256" key="3">
    <source>
        <dbReference type="ARBA" id="ARBA00023237"/>
    </source>
</evidence>
<dbReference type="PROSITE" id="PS51123">
    <property type="entry name" value="OMPA_2"/>
    <property type="match status" value="1"/>
</dbReference>
<comment type="subcellular location">
    <subcellularLocation>
        <location evidence="1">Cell outer membrane</location>
    </subcellularLocation>
</comment>
<gene>
    <name evidence="8" type="ORF">FHS68_002050</name>
</gene>
<evidence type="ECO:0000259" key="7">
    <source>
        <dbReference type="PROSITE" id="PS51123"/>
    </source>
</evidence>
<keyword evidence="3" id="KW-0998">Cell outer membrane</keyword>
<dbReference type="PRINTS" id="PR01021">
    <property type="entry name" value="OMPADOMAIN"/>
</dbReference>
<dbReference type="Pfam" id="PF00691">
    <property type="entry name" value="OmpA"/>
    <property type="match status" value="1"/>
</dbReference>
<evidence type="ECO:0000313" key="8">
    <source>
        <dbReference type="EMBL" id="NIJ52880.1"/>
    </source>
</evidence>
<name>A0ABX0UN53_9BACT</name>
<organism evidence="8 9">
    <name type="scientific">Dyadobacter arcticus</name>
    <dbReference type="NCBI Taxonomy" id="1078754"/>
    <lineage>
        <taxon>Bacteria</taxon>
        <taxon>Pseudomonadati</taxon>
        <taxon>Bacteroidota</taxon>
        <taxon>Cytophagia</taxon>
        <taxon>Cytophagales</taxon>
        <taxon>Spirosomataceae</taxon>
        <taxon>Dyadobacter</taxon>
    </lineage>
</organism>
<dbReference type="Proteomes" id="UP001179181">
    <property type="component" value="Unassembled WGS sequence"/>
</dbReference>
<evidence type="ECO:0000256" key="1">
    <source>
        <dbReference type="ARBA" id="ARBA00004442"/>
    </source>
</evidence>
<proteinExistence type="predicted"/>
<evidence type="ECO:0000313" key="9">
    <source>
        <dbReference type="Proteomes" id="UP001179181"/>
    </source>
</evidence>
<evidence type="ECO:0000256" key="6">
    <source>
        <dbReference type="SAM" id="SignalP"/>
    </source>
</evidence>
<dbReference type="Gene3D" id="3.30.1330.60">
    <property type="entry name" value="OmpA-like domain"/>
    <property type="match status" value="1"/>
</dbReference>
<feature type="chain" id="PRO_5047072042" evidence="6">
    <location>
        <begin position="25"/>
        <end position="243"/>
    </location>
</feature>
<dbReference type="EMBL" id="JAASQJ010000002">
    <property type="protein sequence ID" value="NIJ52880.1"/>
    <property type="molecule type" value="Genomic_DNA"/>
</dbReference>
<dbReference type="PANTHER" id="PTHR30329">
    <property type="entry name" value="STATOR ELEMENT OF FLAGELLAR MOTOR COMPLEX"/>
    <property type="match status" value="1"/>
</dbReference>
<sequence length="243" mass="27234">MKTILYACLLIFFCWISGFGQDFAKVNAPNGPIISRTRVTVRVLDKHTLQPVNATIIVVGQKPGKQIVPAFEDKVYKFKIPPKDTSNITIYADGYETLNESISAGKMNSTEVFYLSRTPGNNLESPKAILSEDITSVLYFNQGQAIMLAKSTMELERIADFLTSHEVLDIELAGHTDSTGDPAENFELSSDRAEMIKEYLTKRQIASSRIKSRAFGSKVPVAPNDSEENRKRNRRVEVRVKVR</sequence>
<feature type="domain" description="OmpA-like" evidence="7">
    <location>
        <begin position="127"/>
        <end position="243"/>
    </location>
</feature>
<evidence type="ECO:0000256" key="5">
    <source>
        <dbReference type="SAM" id="MobiDB-lite"/>
    </source>
</evidence>
<evidence type="ECO:0000256" key="4">
    <source>
        <dbReference type="PROSITE-ProRule" id="PRU00473"/>
    </source>
</evidence>
<dbReference type="SUPFAM" id="SSF103088">
    <property type="entry name" value="OmpA-like"/>
    <property type="match status" value="1"/>
</dbReference>
<keyword evidence="6" id="KW-0732">Signal</keyword>
<accession>A0ABX0UN53</accession>
<evidence type="ECO:0000256" key="2">
    <source>
        <dbReference type="ARBA" id="ARBA00023136"/>
    </source>
</evidence>
<reference evidence="8 9" key="1">
    <citation type="submission" date="2020-03" db="EMBL/GenBank/DDBJ databases">
        <title>Genomic Encyclopedia of Type Strains, Phase IV (KMG-IV): sequencing the most valuable type-strain genomes for metagenomic binning, comparative biology and taxonomic classification.</title>
        <authorList>
            <person name="Goeker M."/>
        </authorList>
    </citation>
    <scope>NUCLEOTIDE SEQUENCE [LARGE SCALE GENOMIC DNA]</scope>
    <source>
        <strain evidence="8 9">DSM 102865</strain>
    </source>
</reference>
<comment type="caution">
    <text evidence="8">The sequence shown here is derived from an EMBL/GenBank/DDBJ whole genome shotgun (WGS) entry which is preliminary data.</text>
</comment>
<dbReference type="InterPro" id="IPR006665">
    <property type="entry name" value="OmpA-like"/>
</dbReference>
<keyword evidence="9" id="KW-1185">Reference proteome</keyword>
<dbReference type="InterPro" id="IPR050330">
    <property type="entry name" value="Bact_OuterMem_StrucFunc"/>
</dbReference>
<dbReference type="CDD" id="cd07185">
    <property type="entry name" value="OmpA_C-like"/>
    <property type="match status" value="1"/>
</dbReference>
<dbReference type="InterPro" id="IPR036737">
    <property type="entry name" value="OmpA-like_sf"/>
</dbReference>
<dbReference type="RefSeq" id="WP_167269622.1">
    <property type="nucleotide sequence ID" value="NZ_JAASQJ010000002.1"/>
</dbReference>
<protein>
    <submittedName>
        <fullName evidence="8">Outer membrane protein OmpA-like peptidoglycan-associated protein</fullName>
    </submittedName>
</protein>
<keyword evidence="2 4" id="KW-0472">Membrane</keyword>
<dbReference type="PANTHER" id="PTHR30329:SF21">
    <property type="entry name" value="LIPOPROTEIN YIAD-RELATED"/>
    <property type="match status" value="1"/>
</dbReference>
<feature type="signal peptide" evidence="6">
    <location>
        <begin position="1"/>
        <end position="24"/>
    </location>
</feature>
<feature type="region of interest" description="Disordered" evidence="5">
    <location>
        <begin position="216"/>
        <end position="243"/>
    </location>
</feature>
<feature type="compositionally biased region" description="Basic and acidic residues" evidence="5">
    <location>
        <begin position="227"/>
        <end position="243"/>
    </location>
</feature>
<dbReference type="InterPro" id="IPR006664">
    <property type="entry name" value="OMP_bac"/>
</dbReference>